<evidence type="ECO:0000256" key="5">
    <source>
        <dbReference type="ARBA" id="ARBA00022767"/>
    </source>
</evidence>
<evidence type="ECO:0000256" key="2">
    <source>
        <dbReference type="ARBA" id="ARBA00022516"/>
    </source>
</evidence>
<dbReference type="Pfam" id="PF00067">
    <property type="entry name" value="p450"/>
    <property type="match status" value="1"/>
</dbReference>
<evidence type="ECO:0000256" key="1">
    <source>
        <dbReference type="ARBA" id="ARBA00010617"/>
    </source>
</evidence>
<dbReference type="CDD" id="cd11071">
    <property type="entry name" value="CYP74"/>
    <property type="match status" value="1"/>
</dbReference>
<evidence type="ECO:0000256" key="6">
    <source>
        <dbReference type="ARBA" id="ARBA00022832"/>
    </source>
</evidence>
<dbReference type="GO" id="GO:0031408">
    <property type="term" value="P:oxylipin biosynthetic process"/>
    <property type="evidence" value="ECO:0007669"/>
    <property type="project" value="UniProtKB-KW"/>
</dbReference>
<reference evidence="13" key="1">
    <citation type="submission" date="2011-04" db="EMBL/GenBank/DDBJ databases">
        <authorList>
            <person name="Lian Q.-L."/>
        </authorList>
    </citation>
    <scope>NUCLEOTIDE SEQUENCE</scope>
</reference>
<evidence type="ECO:0000256" key="4">
    <source>
        <dbReference type="ARBA" id="ARBA00022723"/>
    </source>
</evidence>
<dbReference type="InterPro" id="IPR036396">
    <property type="entry name" value="Cyt_P450_sf"/>
</dbReference>
<keyword evidence="7 12" id="KW-0408">Iron</keyword>
<accession>G3GC09</accession>
<evidence type="ECO:0000256" key="12">
    <source>
        <dbReference type="PIRSR" id="PIRSR602403-1"/>
    </source>
</evidence>
<evidence type="ECO:0000256" key="3">
    <source>
        <dbReference type="ARBA" id="ARBA00022617"/>
    </source>
</evidence>
<gene>
    <name evidence="13" type="primary">AOS</name>
</gene>
<comment type="similarity">
    <text evidence="1">Belongs to the cytochrome P450 family.</text>
</comment>
<comment type="cofactor">
    <cofactor evidence="12">
        <name>heme</name>
        <dbReference type="ChEBI" id="CHEBI:30413"/>
    </cofactor>
</comment>
<dbReference type="GO" id="GO:0016705">
    <property type="term" value="F:oxidoreductase activity, acting on paired donors, with incorporation or reduction of molecular oxygen"/>
    <property type="evidence" value="ECO:0007669"/>
    <property type="project" value="InterPro"/>
</dbReference>
<dbReference type="GO" id="GO:0020037">
    <property type="term" value="F:heme binding"/>
    <property type="evidence" value="ECO:0007669"/>
    <property type="project" value="InterPro"/>
</dbReference>
<dbReference type="GO" id="GO:0016125">
    <property type="term" value="P:sterol metabolic process"/>
    <property type="evidence" value="ECO:0007669"/>
    <property type="project" value="TreeGrafter"/>
</dbReference>
<keyword evidence="2" id="KW-0444">Lipid biosynthesis</keyword>
<dbReference type="AlphaFoldDB" id="G3GC09"/>
<evidence type="ECO:0000256" key="7">
    <source>
        <dbReference type="ARBA" id="ARBA00023004"/>
    </source>
</evidence>
<dbReference type="PRINTS" id="PR00465">
    <property type="entry name" value="EP450IV"/>
</dbReference>
<keyword evidence="8" id="KW-0443">Lipid metabolism</keyword>
<evidence type="ECO:0000256" key="10">
    <source>
        <dbReference type="ARBA" id="ARBA00023239"/>
    </source>
</evidence>
<evidence type="ECO:0000256" key="8">
    <source>
        <dbReference type="ARBA" id="ARBA00023098"/>
    </source>
</evidence>
<organism evidence="13">
    <name type="scientific">Gladiolus hybrid cultivar</name>
    <dbReference type="NCBI Taxonomy" id="263601"/>
    <lineage>
        <taxon>Eukaryota</taxon>
        <taxon>Viridiplantae</taxon>
        <taxon>Streptophyta</taxon>
        <taxon>Embryophyta</taxon>
        <taxon>Tracheophyta</taxon>
        <taxon>Spermatophyta</taxon>
        <taxon>Magnoliopsida</taxon>
        <taxon>Liliopsida</taxon>
        <taxon>Asparagales</taxon>
        <taxon>Iridaceae</taxon>
        <taxon>Crocoideae</taxon>
        <taxon>Gladioleae</taxon>
        <taxon>Gladiolus</taxon>
    </lineage>
</organism>
<dbReference type="GO" id="GO:0004497">
    <property type="term" value="F:monooxygenase activity"/>
    <property type="evidence" value="ECO:0007669"/>
    <property type="project" value="InterPro"/>
</dbReference>
<dbReference type="GO" id="GO:0016829">
    <property type="term" value="F:lyase activity"/>
    <property type="evidence" value="ECO:0007669"/>
    <property type="project" value="UniProtKB-KW"/>
</dbReference>
<dbReference type="GO" id="GO:0006633">
    <property type="term" value="P:fatty acid biosynthetic process"/>
    <property type="evidence" value="ECO:0007669"/>
    <property type="project" value="UniProtKB-KW"/>
</dbReference>
<name>G3GC09_9ASPA</name>
<dbReference type="PANTHER" id="PTHR24286:SF255">
    <property type="entry name" value="ALLENE OXIDE SYNTHASE, CHLOROPLASTIC"/>
    <property type="match status" value="1"/>
</dbReference>
<comment type="pathway">
    <text evidence="11">Lipid metabolism; oxylipin biosynthesis.</text>
</comment>
<dbReference type="EMBL" id="JF831195">
    <property type="protein sequence ID" value="AEO13838.1"/>
    <property type="molecule type" value="mRNA"/>
</dbReference>
<proteinExistence type="evidence at transcript level"/>
<dbReference type="Gene3D" id="1.10.630.10">
    <property type="entry name" value="Cytochrome P450"/>
    <property type="match status" value="1"/>
</dbReference>
<dbReference type="PANTHER" id="PTHR24286">
    <property type="entry name" value="CYTOCHROME P450 26"/>
    <property type="match status" value="1"/>
</dbReference>
<evidence type="ECO:0000256" key="9">
    <source>
        <dbReference type="ARBA" id="ARBA00023160"/>
    </source>
</evidence>
<protein>
    <submittedName>
        <fullName evidence="13">Allene oxide synthase</fullName>
    </submittedName>
</protein>
<dbReference type="GO" id="GO:0005506">
    <property type="term" value="F:iron ion binding"/>
    <property type="evidence" value="ECO:0007669"/>
    <property type="project" value="InterPro"/>
</dbReference>
<dbReference type="InterPro" id="IPR001128">
    <property type="entry name" value="Cyt_P450"/>
</dbReference>
<evidence type="ECO:0000256" key="11">
    <source>
        <dbReference type="ARBA" id="ARBA00060657"/>
    </source>
</evidence>
<evidence type="ECO:0000313" key="13">
    <source>
        <dbReference type="EMBL" id="AEO13838.1"/>
    </source>
</evidence>
<dbReference type="InterPro" id="IPR002403">
    <property type="entry name" value="Cyt_P450_E_grp-IV"/>
</dbReference>
<dbReference type="SUPFAM" id="SSF48264">
    <property type="entry name" value="Cytochrome P450"/>
    <property type="match status" value="1"/>
</dbReference>
<keyword evidence="3 12" id="KW-0349">Heme</keyword>
<keyword evidence="5" id="KW-0925">Oxylipin biosynthesis</keyword>
<keyword evidence="6" id="KW-0276">Fatty acid metabolism</keyword>
<keyword evidence="10" id="KW-0456">Lyase</keyword>
<sequence>MASFLSVSSSSSPYHNHPLLRGKLTATLTNNPTTTTTSPPTTLPIRKIPSDLSLPLLGPLRDRFAYFYTQGRGEYLRSRINRHRSTVLRLNVPPGPPIARDPAVIALLDAVSFPVLFDADLIEKKNLFTGTFMPSLHLTGGYRTLSYIDTTEPEHAPLKKLLFFLLSHRRTHVVPEFRSTFGNLFDSLESDVASAGTADFSEGNDQAAFNFLIRSLFGKDPAESELGTDGPNIVKKWVLFQLGPILTLGLPSLLEDLTLHSIRLPSFLIKKDYDRLVKFFLDSSAGSILDEAYRLGLSKEEAVHNILFSTCFNAYGGMTILFPNVLKWVGRAGSRVQAELAEEIRAAVKAEGGEVTMKAMESMPLMKSVIYECLRIEPPVSLQYGRARKDFIVNSHEAAFEIRAGELLFGYQPFATKDPRVFDRAEEFVADRFVGEEKEKLLSHVLWSNGPENVSPTVGDKQCAGKDFVVLVARMLLVELFLRYDSFDVEVGASALGSSVKLTSLKPASF</sequence>
<keyword evidence="9" id="KW-0275">Fatty acid biosynthesis</keyword>
<keyword evidence="4 12" id="KW-0479">Metal-binding</keyword>
<feature type="binding site" description="axial binding residue" evidence="12">
    <location>
        <position position="463"/>
    </location>
    <ligand>
        <name>heme</name>
        <dbReference type="ChEBI" id="CHEBI:30413"/>
    </ligand>
    <ligandPart>
        <name>Fe</name>
        <dbReference type="ChEBI" id="CHEBI:18248"/>
    </ligandPart>
</feature>
<dbReference type="FunFam" id="1.10.630.10:FF:000024">
    <property type="entry name" value="Allene oxide synthase, chloroplastic"/>
    <property type="match status" value="1"/>
</dbReference>